<evidence type="ECO:0000256" key="1">
    <source>
        <dbReference type="PIRSR" id="PIRSR001359-1"/>
    </source>
</evidence>
<dbReference type="InterPro" id="IPR000771">
    <property type="entry name" value="FBA_II"/>
</dbReference>
<dbReference type="GO" id="GO:0005975">
    <property type="term" value="P:carbohydrate metabolic process"/>
    <property type="evidence" value="ECO:0007669"/>
    <property type="project" value="InterPro"/>
</dbReference>
<dbReference type="EMBL" id="LT629799">
    <property type="protein sequence ID" value="SDU98359.1"/>
    <property type="molecule type" value="Genomic_DNA"/>
</dbReference>
<dbReference type="PANTHER" id="PTHR30304">
    <property type="entry name" value="D-TAGATOSE-1,6-BISPHOSPHATE ALDOLASE"/>
    <property type="match status" value="1"/>
</dbReference>
<feature type="binding site" evidence="2">
    <location>
        <position position="210"/>
    </location>
    <ligand>
        <name>Zn(2+)</name>
        <dbReference type="ChEBI" id="CHEBI:29105"/>
        <label>1</label>
        <note>catalytic</note>
    </ligand>
</feature>
<dbReference type="Gene3D" id="3.20.20.70">
    <property type="entry name" value="Aldolase class I"/>
    <property type="match status" value="1"/>
</dbReference>
<evidence type="ECO:0000256" key="2">
    <source>
        <dbReference type="PIRSR" id="PIRSR001359-3"/>
    </source>
</evidence>
<feature type="active site" description="Proton donor" evidence="1">
    <location>
        <position position="84"/>
    </location>
</feature>
<dbReference type="PIRSF" id="PIRSF001359">
    <property type="entry name" value="F_bP_aldolase_II"/>
    <property type="match status" value="1"/>
</dbReference>
<dbReference type="GO" id="GO:0016832">
    <property type="term" value="F:aldehyde-lyase activity"/>
    <property type="evidence" value="ECO:0007669"/>
    <property type="project" value="InterPro"/>
</dbReference>
<dbReference type="NCBIfam" id="TIGR00167">
    <property type="entry name" value="cbbA"/>
    <property type="match status" value="1"/>
</dbReference>
<reference evidence="4" key="1">
    <citation type="submission" date="2016-10" db="EMBL/GenBank/DDBJ databases">
        <authorList>
            <person name="Varghese N."/>
            <person name="Submissions S."/>
        </authorList>
    </citation>
    <scope>NUCLEOTIDE SEQUENCE [LARGE SCALE GENOMIC DNA]</scope>
    <source>
        <strain evidence="4">DSM 21743</strain>
    </source>
</reference>
<dbReference type="InterPro" id="IPR050246">
    <property type="entry name" value="Class_II_FBP_aldolase"/>
</dbReference>
<dbReference type="STRING" id="546874.SAMN04488544_2983"/>
<dbReference type="AlphaFoldDB" id="A0A1H2MYJ3"/>
<evidence type="ECO:0000313" key="3">
    <source>
        <dbReference type="EMBL" id="SDU98359.1"/>
    </source>
</evidence>
<protein>
    <submittedName>
        <fullName evidence="3">Fructose-bisphosphate aldolase</fullName>
    </submittedName>
</protein>
<keyword evidence="4" id="KW-1185">Reference proteome</keyword>
<feature type="binding site" evidence="2">
    <location>
        <position position="106"/>
    </location>
    <ligand>
        <name>Zn(2+)</name>
        <dbReference type="ChEBI" id="CHEBI:29105"/>
        <label>2</label>
    </ligand>
</feature>
<name>A0A1H2MYJ3_9ACTN</name>
<dbReference type="PANTHER" id="PTHR30304:SF0">
    <property type="entry name" value="D-TAGATOSE-1,6-BISPHOSPHATE ALDOLASE SUBUNIT GATY-RELATED"/>
    <property type="match status" value="1"/>
</dbReference>
<comment type="cofactor">
    <cofactor evidence="2">
        <name>Zn(2+)</name>
        <dbReference type="ChEBI" id="CHEBI:29105"/>
    </cofactor>
    <text evidence="2">Binds 2 Zn(2+) ions per subunit. One is catalytic and the other provides a structural contribution.</text>
</comment>
<keyword evidence="2" id="KW-0862">Zinc</keyword>
<gene>
    <name evidence="3" type="ORF">SAMN04488544_2983</name>
</gene>
<dbReference type="Pfam" id="PF01116">
    <property type="entry name" value="F_bP_aldolase"/>
    <property type="match status" value="1"/>
</dbReference>
<feature type="binding site" evidence="2">
    <location>
        <position position="85"/>
    </location>
    <ligand>
        <name>Zn(2+)</name>
        <dbReference type="ChEBI" id="CHEBI:29105"/>
        <label>1</label>
        <note>catalytic</note>
    </ligand>
</feature>
<accession>A0A1H2MYJ3</accession>
<dbReference type="SUPFAM" id="SSF51569">
    <property type="entry name" value="Aldolase"/>
    <property type="match status" value="1"/>
</dbReference>
<dbReference type="RefSeq" id="WP_091075835.1">
    <property type="nucleotide sequence ID" value="NZ_LT629799.1"/>
</dbReference>
<keyword evidence="2" id="KW-0479">Metal-binding</keyword>
<sequence>MTLVSTATLLQDAYARGTGVAALNVITLEQAEGTVLGAEQAGLPVILQVSENAAKFHLDDPGPLAAALAVLARTSQVDVSLHLDHVTRTTLLHRAAECGFSSVMFDAGPLPYEENVATTREAAWWGHEHGLLVEAELGYVGGKASQVESAHGDGVRTDPDQAREYVAETGVDALAVAVGSKHAMTTAEAELDLDLVARLREAVSVPLVLHGSSGVPQPTIAAAIRAGITKVNIGTITTIAFTRPIRQKLADLPALNDPRQYLEPARTSVSAVVAEMVATVGLAGTQRS</sequence>
<proteinExistence type="predicted"/>
<evidence type="ECO:0000313" key="4">
    <source>
        <dbReference type="Proteomes" id="UP000198825"/>
    </source>
</evidence>
<dbReference type="GO" id="GO:0008270">
    <property type="term" value="F:zinc ion binding"/>
    <property type="evidence" value="ECO:0007669"/>
    <property type="project" value="InterPro"/>
</dbReference>
<feature type="binding site" evidence="2">
    <location>
        <position position="136"/>
    </location>
    <ligand>
        <name>Zn(2+)</name>
        <dbReference type="ChEBI" id="CHEBI:29105"/>
        <label>2</label>
    </ligand>
</feature>
<dbReference type="CDD" id="cd00947">
    <property type="entry name" value="TBP_aldolase_IIB"/>
    <property type="match status" value="1"/>
</dbReference>
<organism evidence="3 4">
    <name type="scientific">Microlunatus sagamiharensis</name>
    <dbReference type="NCBI Taxonomy" id="546874"/>
    <lineage>
        <taxon>Bacteria</taxon>
        <taxon>Bacillati</taxon>
        <taxon>Actinomycetota</taxon>
        <taxon>Actinomycetes</taxon>
        <taxon>Propionibacteriales</taxon>
        <taxon>Propionibacteriaceae</taxon>
        <taxon>Microlunatus</taxon>
    </lineage>
</organism>
<dbReference type="OrthoDB" id="9803995at2"/>
<feature type="binding site" evidence="2">
    <location>
        <position position="182"/>
    </location>
    <ligand>
        <name>Zn(2+)</name>
        <dbReference type="ChEBI" id="CHEBI:29105"/>
        <label>1</label>
        <note>catalytic</note>
    </ligand>
</feature>
<dbReference type="InterPro" id="IPR013785">
    <property type="entry name" value="Aldolase_TIM"/>
</dbReference>
<dbReference type="Proteomes" id="UP000198825">
    <property type="component" value="Chromosome I"/>
</dbReference>